<keyword evidence="13" id="KW-1064">Adaptive immunity</keyword>
<dbReference type="PROSITE" id="PS51533">
    <property type="entry name" value="ADD"/>
    <property type="match status" value="1"/>
</dbReference>
<feature type="region of interest" description="Disordered" evidence="23">
    <location>
        <begin position="753"/>
        <end position="796"/>
    </location>
</feature>
<keyword evidence="12 24" id="KW-1133">Transmembrane helix</keyword>
<keyword evidence="28" id="KW-1185">Reference proteome</keyword>
<dbReference type="InterPro" id="IPR003599">
    <property type="entry name" value="Ig_sub"/>
</dbReference>
<keyword evidence="27" id="KW-0489">Methyltransferase</keyword>
<evidence type="ECO:0000256" key="12">
    <source>
        <dbReference type="ARBA" id="ARBA00022989"/>
    </source>
</evidence>
<dbReference type="InterPro" id="IPR013106">
    <property type="entry name" value="Ig_V-set"/>
</dbReference>
<feature type="transmembrane region" description="Helical" evidence="24">
    <location>
        <begin position="637"/>
        <end position="657"/>
    </location>
</feature>
<accession>L5JW71</accession>
<evidence type="ECO:0000256" key="15">
    <source>
        <dbReference type="ARBA" id="ARBA00023157"/>
    </source>
</evidence>
<dbReference type="InterPro" id="IPR011011">
    <property type="entry name" value="Znf_FYVE_PHD"/>
</dbReference>
<evidence type="ECO:0000256" key="2">
    <source>
        <dbReference type="ARBA" id="ARBA00004251"/>
    </source>
</evidence>
<dbReference type="Pfam" id="PF22705">
    <property type="entry name" value="C2-set_3"/>
    <property type="match status" value="1"/>
</dbReference>
<keyword evidence="27" id="KW-0808">Transferase</keyword>
<dbReference type="Gene3D" id="2.60.40.10">
    <property type="entry name" value="Immunoglobulins"/>
    <property type="match status" value="2"/>
</dbReference>
<keyword evidence="18" id="KW-0393">Immunoglobulin domain</keyword>
<dbReference type="InterPro" id="IPR029063">
    <property type="entry name" value="SAM-dependent_MTases_sf"/>
</dbReference>
<dbReference type="GO" id="GO:0005886">
    <property type="term" value="C:plasma membrane"/>
    <property type="evidence" value="ECO:0007669"/>
    <property type="project" value="UniProtKB-SubCell"/>
</dbReference>
<evidence type="ECO:0000256" key="7">
    <source>
        <dbReference type="ARBA" id="ARBA00022729"/>
    </source>
</evidence>
<evidence type="ECO:0000256" key="1">
    <source>
        <dbReference type="ARBA" id="ARBA00004123"/>
    </source>
</evidence>
<keyword evidence="5 24" id="KW-0812">Transmembrane</keyword>
<dbReference type="GO" id="GO:0005102">
    <property type="term" value="F:signaling receptor binding"/>
    <property type="evidence" value="ECO:0007669"/>
    <property type="project" value="UniProtKB-ARBA"/>
</dbReference>
<dbReference type="GO" id="GO:0008270">
    <property type="term" value="F:zinc ion binding"/>
    <property type="evidence" value="ECO:0007669"/>
    <property type="project" value="UniProtKB-KW"/>
</dbReference>
<dbReference type="Pfam" id="PF07686">
    <property type="entry name" value="V-set"/>
    <property type="match status" value="1"/>
</dbReference>
<evidence type="ECO:0000256" key="4">
    <source>
        <dbReference type="ARBA" id="ARBA00022475"/>
    </source>
</evidence>
<organism evidence="27 28">
    <name type="scientific">Pteropus alecto</name>
    <name type="common">Black flying fox</name>
    <dbReference type="NCBI Taxonomy" id="9402"/>
    <lineage>
        <taxon>Eukaryota</taxon>
        <taxon>Metazoa</taxon>
        <taxon>Chordata</taxon>
        <taxon>Craniata</taxon>
        <taxon>Vertebrata</taxon>
        <taxon>Euteleostomi</taxon>
        <taxon>Mammalia</taxon>
        <taxon>Eutheria</taxon>
        <taxon>Laurasiatheria</taxon>
        <taxon>Chiroptera</taxon>
        <taxon>Yinpterochiroptera</taxon>
        <taxon>Pteropodoidea</taxon>
        <taxon>Pteropodidae</taxon>
        <taxon>Pteropodinae</taxon>
        <taxon>Pteropus</taxon>
    </lineage>
</organism>
<evidence type="ECO:0000256" key="19">
    <source>
        <dbReference type="ARBA" id="ARBA00068217"/>
    </source>
</evidence>
<dbReference type="GO" id="GO:0008168">
    <property type="term" value="F:methyltransferase activity"/>
    <property type="evidence" value="ECO:0007669"/>
    <property type="project" value="UniProtKB-KW"/>
</dbReference>
<keyword evidence="6" id="KW-0479">Metal-binding</keyword>
<name>L5JW71_PTEAL</name>
<dbReference type="InParanoid" id="L5JW71"/>
<proteinExistence type="inferred from homology"/>
<feature type="domain" description="Ig-like" evidence="25">
    <location>
        <begin position="387"/>
        <end position="507"/>
    </location>
</feature>
<keyword evidence="16" id="KW-0325">Glycoprotein</keyword>
<dbReference type="EMBL" id="KB031079">
    <property type="protein sequence ID" value="ELK03570.1"/>
    <property type="molecule type" value="Genomic_DNA"/>
</dbReference>
<dbReference type="GO" id="GO:0042104">
    <property type="term" value="P:positive regulation of activated T cell proliferation"/>
    <property type="evidence" value="ECO:0007669"/>
    <property type="project" value="UniProtKB-ARBA"/>
</dbReference>
<dbReference type="InterPro" id="IPR025766">
    <property type="entry name" value="ADD"/>
</dbReference>
<keyword evidence="11" id="KW-0075">B-cell activation</keyword>
<dbReference type="InterPro" id="IPR013783">
    <property type="entry name" value="Ig-like_fold"/>
</dbReference>
<keyword evidence="14 24" id="KW-0472">Membrane</keyword>
<dbReference type="GO" id="GO:0008047">
    <property type="term" value="F:enzyme activator activity"/>
    <property type="evidence" value="ECO:0007669"/>
    <property type="project" value="TreeGrafter"/>
</dbReference>
<comment type="similarity">
    <text evidence="3">Belongs to the immunoglobulin superfamily. BTN/MOG family.</text>
</comment>
<feature type="compositionally biased region" description="Basic and acidic residues" evidence="23">
    <location>
        <begin position="757"/>
        <end position="779"/>
    </location>
</feature>
<dbReference type="AlphaFoldDB" id="L5JW71"/>
<evidence type="ECO:0000256" key="23">
    <source>
        <dbReference type="SAM" id="MobiDB-lite"/>
    </source>
</evidence>
<dbReference type="InterPro" id="IPR053896">
    <property type="entry name" value="BTN3A2-like_Ig-C"/>
</dbReference>
<evidence type="ECO:0000313" key="27">
    <source>
        <dbReference type="EMBL" id="ELK03570.1"/>
    </source>
</evidence>
<dbReference type="InterPro" id="IPR007110">
    <property type="entry name" value="Ig-like_dom"/>
</dbReference>
<evidence type="ECO:0000256" key="22">
    <source>
        <dbReference type="ARBA" id="ARBA00082272"/>
    </source>
</evidence>
<dbReference type="GO" id="GO:0032259">
    <property type="term" value="P:methylation"/>
    <property type="evidence" value="ECO:0007669"/>
    <property type="project" value="UniProtKB-KW"/>
</dbReference>
<dbReference type="SUPFAM" id="SSF48726">
    <property type="entry name" value="Immunoglobulin"/>
    <property type="match status" value="2"/>
</dbReference>
<evidence type="ECO:0000256" key="18">
    <source>
        <dbReference type="ARBA" id="ARBA00023319"/>
    </source>
</evidence>
<dbReference type="InterPro" id="IPR040552">
    <property type="entry name" value="DNMT3_ADD_GATA1-like"/>
</dbReference>
<dbReference type="GO" id="GO:0042113">
    <property type="term" value="P:B cell activation"/>
    <property type="evidence" value="ECO:0007669"/>
    <property type="project" value="UniProtKB-KW"/>
</dbReference>
<dbReference type="STRING" id="9402.L5JW71"/>
<sequence length="820" mass="89387">MAGASVLDPEVDCSMDVILVGSSEPSAPPSPEPCRDLIAHEVKVNQRDIEDLCICCGSFQVHTQHPLFEGGMCAPCKDTFVDCLFLYDDDGYQSYCSICCSGETLLICENPDCTRCYCFECVDTLVGPGTSGKVQALSNWVCFLCLPFPSSGLLRRRAKWRGRLKAFYDQEVDSPLEMYKTVPVWKREPVRVLSLFGDIKAELASLGFLESGSGPGRLKHLDDVTNTVRKDVEQWGPFDLVYGATPPFSQACDRPPGWYLFQFHRVLQYARPGGPRPFFWMFVDNLVLTEDDRAVASRFLESHLDIPSQTIRIPCHSAACSMNSVDAAGPLQTRPSASGYLRMGRGTRATDSAPPGPDTVPGPRVRGYAIQATALQDAGFLAPEMGPGLLLLLLSGLRADVQEKEVRAMVGSDVKLSCVDSQENTFNLNELFVYWQISVTGKPKTVTYYLSTNGSVGHDDNQYKGRAELSLDGMRRGDFSLRLYNVTPQDEQKFNCLVFRNLERVLNVVVTLHVAANYSMPKVSTPQDQDEELTFTCRSTDGYPRPNVYWINRTDNSLLSKALHNSSVSLNSRGLYDVVSVLRVPRTPNLDVGCCIENVLLHQNLTVSSQAETGTSTGTKSSITEPGGTAREGKSNALVAVLVLGLVAVAVAVGWACRSWRLPCRRYAGAQAVRPELELTARPLGPDALSPEAGVCAPGHARSRPGSSTIGILVSGRPSLLHQPPALHTRGRVTGRATVVVLVSMLCFPGETASGVGDEHVSERTNRPHGDEGGRERLSAVHHGSPNRALELNSLSNFGKPLQKSLEKEQVCGSSGEERG</sequence>
<dbReference type="SMART" id="SM00409">
    <property type="entry name" value="IG"/>
    <property type="match status" value="1"/>
</dbReference>
<feature type="region of interest" description="Disordered" evidence="23">
    <location>
        <begin position="801"/>
        <end position="820"/>
    </location>
</feature>
<reference evidence="28" key="1">
    <citation type="journal article" date="2013" name="Science">
        <title>Comparative analysis of bat genomes provides insight into the evolution of flight and immunity.</title>
        <authorList>
            <person name="Zhang G."/>
            <person name="Cowled C."/>
            <person name="Shi Z."/>
            <person name="Huang Z."/>
            <person name="Bishop-Lilly K.A."/>
            <person name="Fang X."/>
            <person name="Wynne J.W."/>
            <person name="Xiong Z."/>
            <person name="Baker M.L."/>
            <person name="Zhao W."/>
            <person name="Tachedjian M."/>
            <person name="Zhu Y."/>
            <person name="Zhou P."/>
            <person name="Jiang X."/>
            <person name="Ng J."/>
            <person name="Yang L."/>
            <person name="Wu L."/>
            <person name="Xiao J."/>
            <person name="Feng Y."/>
            <person name="Chen Y."/>
            <person name="Sun X."/>
            <person name="Zhang Y."/>
            <person name="Marsh G.A."/>
            <person name="Crameri G."/>
            <person name="Broder C.C."/>
            <person name="Frey K.G."/>
            <person name="Wang L.F."/>
            <person name="Wang J."/>
        </authorList>
    </citation>
    <scope>NUCLEOTIDE SEQUENCE [LARGE SCALE GENOMIC DNA]</scope>
</reference>
<dbReference type="SMART" id="SM00406">
    <property type="entry name" value="IGv"/>
    <property type="match status" value="1"/>
</dbReference>
<evidence type="ECO:0000256" key="6">
    <source>
        <dbReference type="ARBA" id="ARBA00022723"/>
    </source>
</evidence>
<dbReference type="SUPFAM" id="SSF57903">
    <property type="entry name" value="FYVE/PHD zinc finger"/>
    <property type="match status" value="1"/>
</dbReference>
<dbReference type="InterPro" id="IPR036179">
    <property type="entry name" value="Ig-like_dom_sf"/>
</dbReference>
<evidence type="ECO:0000256" key="8">
    <source>
        <dbReference type="ARBA" id="ARBA00022771"/>
    </source>
</evidence>
<dbReference type="PROSITE" id="PS50835">
    <property type="entry name" value="IG_LIKE"/>
    <property type="match status" value="1"/>
</dbReference>
<evidence type="ECO:0000259" key="25">
    <source>
        <dbReference type="PROSITE" id="PS50835"/>
    </source>
</evidence>
<dbReference type="Pfam" id="PF21255">
    <property type="entry name" value="DNMT3_ADD_GATA1-like"/>
    <property type="match status" value="1"/>
</dbReference>
<dbReference type="GO" id="GO:0005634">
    <property type="term" value="C:nucleus"/>
    <property type="evidence" value="ECO:0007669"/>
    <property type="project" value="UniProtKB-SubCell"/>
</dbReference>
<evidence type="ECO:0000256" key="5">
    <source>
        <dbReference type="ARBA" id="ARBA00022692"/>
    </source>
</evidence>
<evidence type="ECO:0000256" key="11">
    <source>
        <dbReference type="ARBA" id="ARBA00022936"/>
    </source>
</evidence>
<evidence type="ECO:0000256" key="20">
    <source>
        <dbReference type="ARBA" id="ARBA00080938"/>
    </source>
</evidence>
<dbReference type="InterPro" id="IPR050390">
    <property type="entry name" value="C5-Methyltransferase"/>
</dbReference>
<evidence type="ECO:0000256" key="21">
    <source>
        <dbReference type="ARBA" id="ARBA00081259"/>
    </source>
</evidence>
<evidence type="ECO:0000256" key="24">
    <source>
        <dbReference type="SAM" id="Phobius"/>
    </source>
</evidence>
<evidence type="ECO:0000256" key="14">
    <source>
        <dbReference type="ARBA" id="ARBA00023136"/>
    </source>
</evidence>
<keyword evidence="9" id="KW-0862">Zinc</keyword>
<evidence type="ECO:0000256" key="17">
    <source>
        <dbReference type="ARBA" id="ARBA00023242"/>
    </source>
</evidence>
<feature type="compositionally biased region" description="Low complexity" evidence="23">
    <location>
        <begin position="613"/>
        <end position="624"/>
    </location>
</feature>
<dbReference type="GO" id="GO:0045892">
    <property type="term" value="P:negative regulation of DNA-templated transcription"/>
    <property type="evidence" value="ECO:0007669"/>
    <property type="project" value="TreeGrafter"/>
</dbReference>
<feature type="domain" description="PHD-type" evidence="26">
    <location>
        <begin position="41"/>
        <end position="173"/>
    </location>
</feature>
<feature type="compositionally biased region" description="Basic and acidic residues" evidence="23">
    <location>
        <begin position="805"/>
        <end position="820"/>
    </location>
</feature>
<dbReference type="Pfam" id="PF17980">
    <property type="entry name" value="ADD_DNMT3"/>
    <property type="match status" value="1"/>
</dbReference>
<protein>
    <recommendedName>
        <fullName evidence="19">ICOS ligand</fullName>
    </recommendedName>
    <alternativeName>
        <fullName evidence="21">B7 homolog 2</fullName>
    </alternativeName>
    <alternativeName>
        <fullName evidence="20">B7-like protein Gl50</fullName>
    </alternativeName>
    <alternativeName>
        <fullName evidence="22">B7-related protein 1</fullName>
    </alternativeName>
</protein>
<dbReference type="InterPro" id="IPR049554">
    <property type="entry name" value="DNMT3_ADD_PHD"/>
</dbReference>
<evidence type="ECO:0000256" key="10">
    <source>
        <dbReference type="ARBA" id="ARBA00022859"/>
    </source>
</evidence>
<evidence type="ECO:0000256" key="9">
    <source>
        <dbReference type="ARBA" id="ARBA00022833"/>
    </source>
</evidence>
<evidence type="ECO:0000256" key="3">
    <source>
        <dbReference type="ARBA" id="ARBA00007591"/>
    </source>
</evidence>
<evidence type="ECO:0000259" key="26">
    <source>
        <dbReference type="PROSITE" id="PS51533"/>
    </source>
</evidence>
<keyword evidence="4" id="KW-1003">Cell membrane</keyword>
<dbReference type="Proteomes" id="UP000010552">
    <property type="component" value="Unassembled WGS sequence"/>
</dbReference>
<keyword evidence="8" id="KW-0863">Zinc-finger</keyword>
<keyword evidence="7" id="KW-0732">Signal</keyword>
<dbReference type="PANTHER" id="PTHR23068">
    <property type="entry name" value="DNA CYTOSINE-5- -METHYLTRANSFERASE 3-RELATED"/>
    <property type="match status" value="1"/>
</dbReference>
<dbReference type="FunFam" id="2.60.40.10:FF:000996">
    <property type="entry name" value="ICOS ligand isoform X2"/>
    <property type="match status" value="1"/>
</dbReference>
<dbReference type="GO" id="GO:0005737">
    <property type="term" value="C:cytoplasm"/>
    <property type="evidence" value="ECO:0007669"/>
    <property type="project" value="TreeGrafter"/>
</dbReference>
<evidence type="ECO:0000256" key="13">
    <source>
        <dbReference type="ARBA" id="ARBA00023130"/>
    </source>
</evidence>
<keyword evidence="10" id="KW-0391">Immunity</keyword>
<feature type="region of interest" description="Disordered" evidence="23">
    <location>
        <begin position="610"/>
        <end position="630"/>
    </location>
</feature>
<dbReference type="PANTHER" id="PTHR23068:SF13">
    <property type="entry name" value="DNA (CYTOSINE-5)-METHYLTRANSFERASE 3-LIKE"/>
    <property type="match status" value="1"/>
</dbReference>
<keyword evidence="17" id="KW-0539">Nucleus</keyword>
<comment type="subcellular location">
    <subcellularLocation>
        <location evidence="2">Cell membrane</location>
        <topology evidence="2">Single-pass type I membrane protein</topology>
    </subcellularLocation>
    <subcellularLocation>
        <location evidence="1">Nucleus</location>
    </subcellularLocation>
</comment>
<dbReference type="Gene3D" id="3.40.50.150">
    <property type="entry name" value="Vaccinia Virus protein VP39"/>
    <property type="match status" value="1"/>
</dbReference>
<keyword evidence="15" id="KW-1015">Disulfide bond</keyword>
<dbReference type="eggNOG" id="ENOG502SIGQ">
    <property type="taxonomic scope" value="Eukaryota"/>
</dbReference>
<dbReference type="GO" id="GO:0002250">
    <property type="term" value="P:adaptive immune response"/>
    <property type="evidence" value="ECO:0007669"/>
    <property type="project" value="UniProtKB-KW"/>
</dbReference>
<gene>
    <name evidence="27" type="ORF">PAL_GLEAN10002920</name>
</gene>
<evidence type="ECO:0000256" key="16">
    <source>
        <dbReference type="ARBA" id="ARBA00023180"/>
    </source>
</evidence>
<evidence type="ECO:0000313" key="28">
    <source>
        <dbReference type="Proteomes" id="UP000010552"/>
    </source>
</evidence>